<feature type="chain" id="PRO_5023049831" description="Neutral metalloproteinase" evidence="9">
    <location>
        <begin position="32"/>
        <end position="532"/>
    </location>
</feature>
<evidence type="ECO:0000256" key="8">
    <source>
        <dbReference type="PIRSR" id="PIRSR623612-1"/>
    </source>
</evidence>
<dbReference type="GO" id="GO:0005576">
    <property type="term" value="C:extracellular region"/>
    <property type="evidence" value="ECO:0007669"/>
    <property type="project" value="UniProtKB-SubCell"/>
</dbReference>
<feature type="domain" description="Peptidase M4" evidence="10">
    <location>
        <begin position="293"/>
        <end position="355"/>
    </location>
</feature>
<dbReference type="Pfam" id="PF01447">
    <property type="entry name" value="Peptidase_M4"/>
    <property type="match status" value="1"/>
</dbReference>
<dbReference type="PANTHER" id="PTHR33794">
    <property type="entry name" value="BACILLOLYSIN"/>
    <property type="match status" value="1"/>
</dbReference>
<dbReference type="AlphaFoldDB" id="A0A1H4KC59"/>
<evidence type="ECO:0000256" key="2">
    <source>
        <dbReference type="ARBA" id="ARBA00022670"/>
    </source>
</evidence>
<protein>
    <recommendedName>
        <fullName evidence="9">Neutral metalloproteinase</fullName>
        <ecNumber evidence="9">3.4.24.-</ecNumber>
    </recommendedName>
</protein>
<feature type="active site" evidence="8">
    <location>
        <position position="348"/>
    </location>
</feature>
<dbReference type="STRING" id="156980.SAMN04489745_0578"/>
<evidence type="ECO:0000259" key="10">
    <source>
        <dbReference type="Pfam" id="PF01447"/>
    </source>
</evidence>
<comment type="function">
    <text evidence="9">Extracellular zinc metalloprotease.</text>
</comment>
<dbReference type="Gene3D" id="3.10.170.10">
    <property type="match status" value="1"/>
</dbReference>
<dbReference type="GO" id="GO:0046872">
    <property type="term" value="F:metal ion binding"/>
    <property type="evidence" value="ECO:0007669"/>
    <property type="project" value="UniProtKB-UniRule"/>
</dbReference>
<accession>A0A1H4KC59</accession>
<comment type="subcellular location">
    <subcellularLocation>
        <location evidence="9">Secreted</location>
    </subcellularLocation>
</comment>
<feature type="domain" description="Peptidase M4 C-terminal" evidence="11">
    <location>
        <begin position="359"/>
        <end position="532"/>
    </location>
</feature>
<dbReference type="InterPro" id="IPR027268">
    <property type="entry name" value="Peptidase_M4/M1_CTD_sf"/>
</dbReference>
<gene>
    <name evidence="13" type="ORF">SAMN04489745_0578</name>
</gene>
<evidence type="ECO:0000256" key="9">
    <source>
        <dbReference type="RuleBase" id="RU366073"/>
    </source>
</evidence>
<feature type="active site" description="Proton donor" evidence="8">
    <location>
        <position position="444"/>
    </location>
</feature>
<evidence type="ECO:0000256" key="1">
    <source>
        <dbReference type="ARBA" id="ARBA00009388"/>
    </source>
</evidence>
<comment type="cofactor">
    <cofactor evidence="9">
        <name>Zn(2+)</name>
        <dbReference type="ChEBI" id="CHEBI:29105"/>
    </cofactor>
</comment>
<dbReference type="InterPro" id="IPR011096">
    <property type="entry name" value="FTP_domain"/>
</dbReference>
<keyword evidence="14" id="KW-1185">Reference proteome</keyword>
<organism evidence="13 14">
    <name type="scientific">Arthrobacter woluwensis</name>
    <dbReference type="NCBI Taxonomy" id="156980"/>
    <lineage>
        <taxon>Bacteria</taxon>
        <taxon>Bacillati</taxon>
        <taxon>Actinomycetota</taxon>
        <taxon>Actinomycetes</taxon>
        <taxon>Micrococcales</taxon>
        <taxon>Micrococcaceae</taxon>
        <taxon>Arthrobacter</taxon>
    </lineage>
</organism>
<dbReference type="InterPro" id="IPR013856">
    <property type="entry name" value="Peptidase_M4_domain"/>
</dbReference>
<evidence type="ECO:0000256" key="4">
    <source>
        <dbReference type="ARBA" id="ARBA00022729"/>
    </source>
</evidence>
<evidence type="ECO:0000259" key="12">
    <source>
        <dbReference type="Pfam" id="PF07504"/>
    </source>
</evidence>
<evidence type="ECO:0000256" key="5">
    <source>
        <dbReference type="ARBA" id="ARBA00022801"/>
    </source>
</evidence>
<evidence type="ECO:0000313" key="14">
    <source>
        <dbReference type="Proteomes" id="UP000182652"/>
    </source>
</evidence>
<dbReference type="RefSeq" id="WP_139244628.1">
    <property type="nucleotide sequence ID" value="NZ_FNSN01000003.1"/>
</dbReference>
<comment type="similarity">
    <text evidence="1 9">Belongs to the peptidase M4 family.</text>
</comment>
<proteinExistence type="inferred from homology"/>
<keyword evidence="9" id="KW-0964">Secreted</keyword>
<name>A0A1H4KC59_9MICC</name>
<dbReference type="CDD" id="cd09597">
    <property type="entry name" value="M4_TLP"/>
    <property type="match status" value="1"/>
</dbReference>
<dbReference type="EC" id="3.4.24.-" evidence="9"/>
<dbReference type="PANTHER" id="PTHR33794:SF1">
    <property type="entry name" value="BACILLOLYSIN"/>
    <property type="match status" value="1"/>
</dbReference>
<sequence>MRSTSGLKRLGTMCAVGALATVGLSVNTAWAGQNNPDDSQAFTSKSGQAESFVFKSKSHRVDRNTVSGMLEESFGSAPGSQFKQVRDQQLGAGHLARFVQVIDGHEVAGSSIAQTLDKDGALIQAMGSVATGTTSATFPQQRDLAKGEKAAKEAAATQVKLPASKAKVTKTVWYAPALAGFPEGGTVGQPAYEVVVSNKDASFTVTVAATGAPTVLATATNTHELNRAVCDANRNSGVTYDDLKCGVGTKNVLKRKEGQAASTVADVNAVYNFFGDTSSFYAANTNAGDLTTLVGANYSDGLGTAIRGSVRQCVSGDACPYTNAFWSDEISAMVYGEGVTTDDVTGHELTHGVTSRTNGLQYQNEAGAINESMSDVFGELTDISNGSADDTAANRWKMGEGSSLGVIRDMKSPKNYQQPEIYKGTYWHATSTNPNQNNDYGGVHTNSGVGNKLAYLITDGATFNGQTITGLGVHKAAELYWTTQTLLPSNATYASLKSALKQACTANVTNGVAGTTTADCTQVNNAITSVGI</sequence>
<keyword evidence="2 9" id="KW-0645">Protease</keyword>
<dbReference type="InterPro" id="IPR023612">
    <property type="entry name" value="Peptidase_M4"/>
</dbReference>
<reference evidence="13 14" key="1">
    <citation type="submission" date="2016-10" db="EMBL/GenBank/DDBJ databases">
        <authorList>
            <person name="de Groot N.N."/>
        </authorList>
    </citation>
    <scope>NUCLEOTIDE SEQUENCE [LARGE SCALE GENOMIC DNA]</scope>
    <source>
        <strain evidence="13 14">DSM 10495</strain>
    </source>
</reference>
<feature type="domain" description="FTP" evidence="12">
    <location>
        <begin position="81"/>
        <end position="129"/>
    </location>
</feature>
<keyword evidence="6 9" id="KW-0862">Zinc</keyword>
<dbReference type="SUPFAM" id="SSF55486">
    <property type="entry name" value="Metalloproteases ('zincins'), catalytic domain"/>
    <property type="match status" value="1"/>
</dbReference>
<dbReference type="InterPro" id="IPR050728">
    <property type="entry name" value="Zinc_Metalloprotease_M4"/>
</dbReference>
<dbReference type="EMBL" id="FNSN01000003">
    <property type="protein sequence ID" value="SEB56071.1"/>
    <property type="molecule type" value="Genomic_DNA"/>
</dbReference>
<dbReference type="PRINTS" id="PR00730">
    <property type="entry name" value="THERMOLYSIN"/>
</dbReference>
<keyword evidence="3" id="KW-0479">Metal-binding</keyword>
<dbReference type="Pfam" id="PF02868">
    <property type="entry name" value="Peptidase_M4_C"/>
    <property type="match status" value="1"/>
</dbReference>
<evidence type="ECO:0000256" key="7">
    <source>
        <dbReference type="ARBA" id="ARBA00023049"/>
    </source>
</evidence>
<keyword evidence="7 9" id="KW-0482">Metalloprotease</keyword>
<dbReference type="InterPro" id="IPR001570">
    <property type="entry name" value="Peptidase_M4_C_domain"/>
</dbReference>
<dbReference type="Gene3D" id="1.10.390.10">
    <property type="entry name" value="Neutral Protease Domain 2"/>
    <property type="match status" value="1"/>
</dbReference>
<dbReference type="GO" id="GO:0006508">
    <property type="term" value="P:proteolysis"/>
    <property type="evidence" value="ECO:0007669"/>
    <property type="project" value="UniProtKB-KW"/>
</dbReference>
<evidence type="ECO:0000256" key="6">
    <source>
        <dbReference type="ARBA" id="ARBA00022833"/>
    </source>
</evidence>
<feature type="signal peptide" evidence="9">
    <location>
        <begin position="1"/>
        <end position="31"/>
    </location>
</feature>
<keyword evidence="4 9" id="KW-0732">Signal</keyword>
<evidence type="ECO:0000256" key="3">
    <source>
        <dbReference type="ARBA" id="ARBA00022723"/>
    </source>
</evidence>
<evidence type="ECO:0000313" key="13">
    <source>
        <dbReference type="EMBL" id="SEB56071.1"/>
    </source>
</evidence>
<dbReference type="Pfam" id="PF07504">
    <property type="entry name" value="FTP"/>
    <property type="match status" value="1"/>
</dbReference>
<dbReference type="Proteomes" id="UP000182652">
    <property type="component" value="Unassembled WGS sequence"/>
</dbReference>
<keyword evidence="5 9" id="KW-0378">Hydrolase</keyword>
<dbReference type="GO" id="GO:0004222">
    <property type="term" value="F:metalloendopeptidase activity"/>
    <property type="evidence" value="ECO:0007669"/>
    <property type="project" value="UniProtKB-UniRule"/>
</dbReference>
<evidence type="ECO:0000259" key="11">
    <source>
        <dbReference type="Pfam" id="PF02868"/>
    </source>
</evidence>